<dbReference type="InterPro" id="IPR005123">
    <property type="entry name" value="Oxoglu/Fe-dep_dioxygenase_dom"/>
</dbReference>
<protein>
    <recommendedName>
        <fullName evidence="1">Fe2OG dioxygenase domain-containing protein</fullName>
    </recommendedName>
</protein>
<dbReference type="GO" id="GO:0070988">
    <property type="term" value="P:demethylation"/>
    <property type="evidence" value="ECO:0007669"/>
    <property type="project" value="InterPro"/>
</dbReference>
<proteinExistence type="predicted"/>
<dbReference type="PANTHER" id="PTHR12463:SF1">
    <property type="entry name" value="2-OXOGLUTARATE AND FE-DEPENDENT OXYGENASE FAMILY PROTEIN"/>
    <property type="match status" value="1"/>
</dbReference>
<organism evidence="2">
    <name type="scientific">uncultured Sphingomonas sp</name>
    <dbReference type="NCBI Taxonomy" id="158754"/>
    <lineage>
        <taxon>Bacteria</taxon>
        <taxon>Pseudomonadati</taxon>
        <taxon>Pseudomonadota</taxon>
        <taxon>Alphaproteobacteria</taxon>
        <taxon>Sphingomonadales</taxon>
        <taxon>Sphingomonadaceae</taxon>
        <taxon>Sphingomonas</taxon>
        <taxon>environmental samples</taxon>
    </lineage>
</organism>
<dbReference type="InterPro" id="IPR027450">
    <property type="entry name" value="AlkB-like"/>
</dbReference>
<gene>
    <name evidence="2" type="ORF">AVDCRST_MAG62-1758</name>
</gene>
<accession>A0A6J4TQA7</accession>
<dbReference type="PROSITE" id="PS51471">
    <property type="entry name" value="FE2OG_OXY"/>
    <property type="match status" value="1"/>
</dbReference>
<dbReference type="Gene3D" id="2.60.120.590">
    <property type="entry name" value="Alpha-ketoglutarate-dependent dioxygenase AlkB-like"/>
    <property type="match status" value="1"/>
</dbReference>
<evidence type="ECO:0000313" key="2">
    <source>
        <dbReference type="EMBL" id="CAA9529786.1"/>
    </source>
</evidence>
<evidence type="ECO:0000259" key="1">
    <source>
        <dbReference type="PROSITE" id="PS51471"/>
    </source>
</evidence>
<dbReference type="AlphaFoldDB" id="A0A6J4TQA7"/>
<dbReference type="InterPro" id="IPR032857">
    <property type="entry name" value="ALKBH4"/>
</dbReference>
<dbReference type="InterPro" id="IPR037151">
    <property type="entry name" value="AlkB-like_sf"/>
</dbReference>
<dbReference type="SUPFAM" id="SSF51197">
    <property type="entry name" value="Clavaminate synthase-like"/>
    <property type="match status" value="1"/>
</dbReference>
<dbReference type="EMBL" id="CADCWB010000217">
    <property type="protein sequence ID" value="CAA9529786.1"/>
    <property type="molecule type" value="Genomic_DNA"/>
</dbReference>
<dbReference type="GO" id="GO:0032451">
    <property type="term" value="F:demethylase activity"/>
    <property type="evidence" value="ECO:0007669"/>
    <property type="project" value="TreeGrafter"/>
</dbReference>
<name>A0A6J4TQA7_9SPHN</name>
<sequence>MTADLFGTAPPIPGLCLCEEFVTAAEEAELLARLEAAKLTPFQFQGFEGKRLTRSYGWRYDFSDRSFTLAEPLPEWLLPLRARAAALAGLAADEFNHALLIRYDPGAGIGWHKDRPVFEQVVGISLGAPTNMTFRKRAVGRTFRRIKVSLPPRSAYLLSGEVRHQWEHGIAAHDALRFSITFRSLSEMGKARAESR</sequence>
<dbReference type="GO" id="GO:0016491">
    <property type="term" value="F:oxidoreductase activity"/>
    <property type="evidence" value="ECO:0007669"/>
    <property type="project" value="TreeGrafter"/>
</dbReference>
<dbReference type="Pfam" id="PF13532">
    <property type="entry name" value="2OG-FeII_Oxy_2"/>
    <property type="match status" value="1"/>
</dbReference>
<dbReference type="PANTHER" id="PTHR12463">
    <property type="entry name" value="OXYGENASE-RELATED"/>
    <property type="match status" value="1"/>
</dbReference>
<feature type="domain" description="Fe2OG dioxygenase" evidence="1">
    <location>
        <begin position="94"/>
        <end position="186"/>
    </location>
</feature>
<reference evidence="2" key="1">
    <citation type="submission" date="2020-02" db="EMBL/GenBank/DDBJ databases">
        <authorList>
            <person name="Meier V. D."/>
        </authorList>
    </citation>
    <scope>NUCLEOTIDE SEQUENCE</scope>
    <source>
        <strain evidence="2">AVDCRST_MAG62</strain>
    </source>
</reference>